<dbReference type="Pfam" id="PF01258">
    <property type="entry name" value="zf-dskA_traR"/>
    <property type="match status" value="1"/>
</dbReference>
<dbReference type="EMBL" id="MGGL01000004">
    <property type="protein sequence ID" value="OGM27333.1"/>
    <property type="molecule type" value="Genomic_DNA"/>
</dbReference>
<gene>
    <name evidence="6" type="ORF">A2628_00835</name>
</gene>
<dbReference type="Gene3D" id="1.20.120.910">
    <property type="entry name" value="DksA, coiled-coil domain"/>
    <property type="match status" value="1"/>
</dbReference>
<feature type="domain" description="Zinc finger DksA/TraR C4-type" evidence="5">
    <location>
        <begin position="99"/>
        <end position="134"/>
    </location>
</feature>
<keyword evidence="2" id="KW-0863">Zinc-finger</keyword>
<dbReference type="AlphaFoldDB" id="A0A1F7YJ73"/>
<sequence>MKNKKQRNKTAKGSTIRFPGNVLTPVAKFLKANLKKLEFRKKEITKEDPFKNSARLVDNASPDADAEEQFSHARTTAIREQIDRKIIQTRKALTRIKIGKYGICEDCGKMIDTDRLMAYPEATLCAEDQARREK</sequence>
<evidence type="ECO:0000256" key="4">
    <source>
        <dbReference type="PROSITE-ProRule" id="PRU00510"/>
    </source>
</evidence>
<evidence type="ECO:0000259" key="5">
    <source>
        <dbReference type="Pfam" id="PF01258"/>
    </source>
</evidence>
<organism evidence="6 7">
    <name type="scientific">Candidatus Woesebacteria bacterium RIFCSPHIGHO2_01_FULL_40_22</name>
    <dbReference type="NCBI Taxonomy" id="1802499"/>
    <lineage>
        <taxon>Bacteria</taxon>
        <taxon>Candidatus Woeseibacteriota</taxon>
    </lineage>
</organism>
<accession>A0A1F7YJ73</accession>
<comment type="caution">
    <text evidence="6">The sequence shown here is derived from an EMBL/GenBank/DDBJ whole genome shotgun (WGS) entry which is preliminary data.</text>
</comment>
<dbReference type="PROSITE" id="PS51128">
    <property type="entry name" value="ZF_DKSA_2"/>
    <property type="match status" value="1"/>
</dbReference>
<name>A0A1F7YJ73_9BACT</name>
<dbReference type="InterPro" id="IPR000962">
    <property type="entry name" value="Znf_DskA_TraR"/>
</dbReference>
<evidence type="ECO:0000313" key="6">
    <source>
        <dbReference type="EMBL" id="OGM27333.1"/>
    </source>
</evidence>
<evidence type="ECO:0000256" key="1">
    <source>
        <dbReference type="ARBA" id="ARBA00022723"/>
    </source>
</evidence>
<evidence type="ECO:0000313" key="7">
    <source>
        <dbReference type="Proteomes" id="UP000179221"/>
    </source>
</evidence>
<reference evidence="6 7" key="1">
    <citation type="journal article" date="2016" name="Nat. Commun.">
        <title>Thousands of microbial genomes shed light on interconnected biogeochemical processes in an aquifer system.</title>
        <authorList>
            <person name="Anantharaman K."/>
            <person name="Brown C.T."/>
            <person name="Hug L.A."/>
            <person name="Sharon I."/>
            <person name="Castelle C.J."/>
            <person name="Probst A.J."/>
            <person name="Thomas B.C."/>
            <person name="Singh A."/>
            <person name="Wilkins M.J."/>
            <person name="Karaoz U."/>
            <person name="Brodie E.L."/>
            <person name="Williams K.H."/>
            <person name="Hubbard S.S."/>
            <person name="Banfield J.F."/>
        </authorList>
    </citation>
    <scope>NUCLEOTIDE SEQUENCE [LARGE SCALE GENOMIC DNA]</scope>
</reference>
<keyword evidence="3" id="KW-0862">Zinc</keyword>
<dbReference type="PANTHER" id="PTHR33823">
    <property type="entry name" value="RNA POLYMERASE-BINDING TRANSCRIPTION FACTOR DKSA-RELATED"/>
    <property type="match status" value="1"/>
</dbReference>
<dbReference type="SUPFAM" id="SSF57716">
    <property type="entry name" value="Glucocorticoid receptor-like (DNA-binding domain)"/>
    <property type="match status" value="1"/>
</dbReference>
<proteinExistence type="predicted"/>
<evidence type="ECO:0000256" key="3">
    <source>
        <dbReference type="ARBA" id="ARBA00022833"/>
    </source>
</evidence>
<dbReference type="Proteomes" id="UP000179221">
    <property type="component" value="Unassembled WGS sequence"/>
</dbReference>
<keyword evidence="1" id="KW-0479">Metal-binding</keyword>
<dbReference type="PANTHER" id="PTHR33823:SF2">
    <property type="entry name" value="RNA POLYMERASE-BINDING TRANSCRIPTION FACTOR DKSA"/>
    <property type="match status" value="1"/>
</dbReference>
<dbReference type="GO" id="GO:0008270">
    <property type="term" value="F:zinc ion binding"/>
    <property type="evidence" value="ECO:0007669"/>
    <property type="project" value="UniProtKB-KW"/>
</dbReference>
<protein>
    <recommendedName>
        <fullName evidence="5">Zinc finger DksA/TraR C4-type domain-containing protein</fullName>
    </recommendedName>
</protein>
<evidence type="ECO:0000256" key="2">
    <source>
        <dbReference type="ARBA" id="ARBA00022771"/>
    </source>
</evidence>
<feature type="zinc finger region" description="dksA C4-type" evidence="4">
    <location>
        <begin position="104"/>
        <end position="128"/>
    </location>
</feature>